<dbReference type="AlphaFoldDB" id="A0A382D7L5"/>
<dbReference type="InterPro" id="IPR030959">
    <property type="entry name" value="GWxTD_dom"/>
</dbReference>
<feature type="non-terminal residue" evidence="1">
    <location>
        <position position="519"/>
    </location>
</feature>
<reference evidence="1" key="1">
    <citation type="submission" date="2018-05" db="EMBL/GenBank/DDBJ databases">
        <authorList>
            <person name="Lanie J.A."/>
            <person name="Ng W.-L."/>
            <person name="Kazmierczak K.M."/>
            <person name="Andrzejewski T.M."/>
            <person name="Davidsen T.M."/>
            <person name="Wayne K.J."/>
            <person name="Tettelin H."/>
            <person name="Glass J.I."/>
            <person name="Rusch D."/>
            <person name="Podicherti R."/>
            <person name="Tsui H.-C.T."/>
            <person name="Winkler M.E."/>
        </authorList>
    </citation>
    <scope>NUCLEOTIDE SEQUENCE</scope>
</reference>
<dbReference type="EMBL" id="UINC01037954">
    <property type="protein sequence ID" value="SVB34235.1"/>
    <property type="molecule type" value="Genomic_DNA"/>
</dbReference>
<sequence length="519" mass="56557">MQHSTMRRPTYTLESSMRNWKLMTCLFLALSLVIAAVAEPIGQRGQRGPASVDEEEILENFDRIVEAIWTEGEEDEWDRLRSDEERQSFINAFWEGRDPTPGTPDNEFRDIYMGRVATAVTTFGNEGIAGYRTERGKVFIIYGENALLAQEMRQGGGQMTVGGGGGENVGAGAARGPAQAFMYVWTMDTSTNPFLEGKEEIIFAPFQGSFTMSTRGVELTEEAFLANRDLQQLFVARRANPTASMSGAGTGSGSSSTPDVEAMSALIGGLEPPFTPHGEGTEQSDLALQQDFRFLSFPNNSTWTVIAFEIGKAELSFGADNVKVFGSVLRDDPVEGEILVQQIDATFTVSEDEGDTDSATHTFGLMLPPGPHRLAWGVMDNVSRRLTTVSKPFEVPSLNSEELGVPSVAVIGAMAQTQEPIDDGRPLTKIYTDMRLGPYEFDIDIDRAFDRDENITLMYTITGLGTDSGTGQVQAEITHRVMMPADEAGEAQSLAALPTTTQPSPLVQITIPLSQITNI</sequence>
<name>A0A382D7L5_9ZZZZ</name>
<gene>
    <name evidence="1" type="ORF">METZ01_LOCUS187089</name>
</gene>
<protein>
    <recommendedName>
        <fullName evidence="2">GWxTD domain-containing protein</fullName>
    </recommendedName>
</protein>
<dbReference type="NCBIfam" id="TIGR04514">
    <property type="entry name" value="GWxTD_dom"/>
    <property type="match status" value="1"/>
</dbReference>
<evidence type="ECO:0000313" key="1">
    <source>
        <dbReference type="EMBL" id="SVB34235.1"/>
    </source>
</evidence>
<evidence type="ECO:0008006" key="2">
    <source>
        <dbReference type="Google" id="ProtNLM"/>
    </source>
</evidence>
<proteinExistence type="predicted"/>
<organism evidence="1">
    <name type="scientific">marine metagenome</name>
    <dbReference type="NCBI Taxonomy" id="408172"/>
    <lineage>
        <taxon>unclassified sequences</taxon>
        <taxon>metagenomes</taxon>
        <taxon>ecological metagenomes</taxon>
    </lineage>
</organism>
<accession>A0A382D7L5</accession>